<dbReference type="GO" id="GO:0016020">
    <property type="term" value="C:membrane"/>
    <property type="evidence" value="ECO:0007669"/>
    <property type="project" value="UniProtKB-SubCell"/>
</dbReference>
<keyword evidence="5 6" id="KW-0472">Membrane</keyword>
<protein>
    <recommendedName>
        <fullName evidence="9">LMBR1-like membrane protein</fullName>
    </recommendedName>
</protein>
<dbReference type="AlphaFoldDB" id="A0A0S4JAG6"/>
<evidence type="ECO:0000256" key="1">
    <source>
        <dbReference type="ARBA" id="ARBA00004141"/>
    </source>
</evidence>
<dbReference type="PANTHER" id="PTHR21355">
    <property type="entry name" value="G-PROTEIN COUPLED RECEPTOR-ASSOCIATED PROTEIN LMBRD2"/>
    <property type="match status" value="1"/>
</dbReference>
<evidence type="ECO:0000256" key="6">
    <source>
        <dbReference type="SAM" id="Phobius"/>
    </source>
</evidence>
<name>A0A0S4JAG6_BODSA</name>
<organism evidence="7 8">
    <name type="scientific">Bodo saltans</name>
    <name type="common">Flagellated protozoan</name>
    <dbReference type="NCBI Taxonomy" id="75058"/>
    <lineage>
        <taxon>Eukaryota</taxon>
        <taxon>Discoba</taxon>
        <taxon>Euglenozoa</taxon>
        <taxon>Kinetoplastea</taxon>
        <taxon>Metakinetoplastina</taxon>
        <taxon>Eubodonida</taxon>
        <taxon>Bodonidae</taxon>
        <taxon>Bodo</taxon>
    </lineage>
</organism>
<feature type="transmembrane region" description="Helical" evidence="6">
    <location>
        <begin position="426"/>
        <end position="451"/>
    </location>
</feature>
<evidence type="ECO:0000256" key="4">
    <source>
        <dbReference type="ARBA" id="ARBA00022989"/>
    </source>
</evidence>
<feature type="transmembrane region" description="Helical" evidence="6">
    <location>
        <begin position="384"/>
        <end position="405"/>
    </location>
</feature>
<evidence type="ECO:0000313" key="7">
    <source>
        <dbReference type="EMBL" id="CUG88362.1"/>
    </source>
</evidence>
<reference evidence="8" key="1">
    <citation type="submission" date="2015-09" db="EMBL/GenBank/DDBJ databases">
        <authorList>
            <consortium name="Pathogen Informatics"/>
        </authorList>
    </citation>
    <scope>NUCLEOTIDE SEQUENCE [LARGE SCALE GENOMIC DNA]</scope>
    <source>
        <strain evidence="8">Lake Konstanz</strain>
    </source>
</reference>
<keyword evidence="3 6" id="KW-0812">Transmembrane</keyword>
<feature type="transmembrane region" description="Helical" evidence="6">
    <location>
        <begin position="39"/>
        <end position="58"/>
    </location>
</feature>
<feature type="transmembrane region" description="Helical" evidence="6">
    <location>
        <begin position="160"/>
        <end position="182"/>
    </location>
</feature>
<comment type="subcellular location">
    <subcellularLocation>
        <location evidence="1">Membrane</location>
        <topology evidence="1">Multi-pass membrane protein</topology>
    </subcellularLocation>
</comment>
<dbReference type="EMBL" id="CYKH01001635">
    <property type="protein sequence ID" value="CUG88362.1"/>
    <property type="molecule type" value="Genomic_DNA"/>
</dbReference>
<keyword evidence="8" id="KW-1185">Reference proteome</keyword>
<evidence type="ECO:0008006" key="9">
    <source>
        <dbReference type="Google" id="ProtNLM"/>
    </source>
</evidence>
<dbReference type="PANTHER" id="PTHR21355:SF0">
    <property type="entry name" value="G-PROTEIN COUPLED RECEPTOR-ASSOCIATED PROTEIN LMBRD2"/>
    <property type="match status" value="1"/>
</dbReference>
<keyword evidence="4 6" id="KW-1133">Transmembrane helix</keyword>
<evidence type="ECO:0000256" key="5">
    <source>
        <dbReference type="ARBA" id="ARBA00023136"/>
    </source>
</evidence>
<feature type="transmembrane region" description="Helical" evidence="6">
    <location>
        <begin position="6"/>
        <end position="27"/>
    </location>
</feature>
<dbReference type="InterPro" id="IPR051584">
    <property type="entry name" value="GPCR-associated_LMBR1"/>
</dbReference>
<dbReference type="InterPro" id="IPR006876">
    <property type="entry name" value="LMBR1-like_membr_prot"/>
</dbReference>
<dbReference type="OMA" id="IYNQCIH"/>
<evidence type="ECO:0000313" key="8">
    <source>
        <dbReference type="Proteomes" id="UP000051952"/>
    </source>
</evidence>
<evidence type="ECO:0000256" key="3">
    <source>
        <dbReference type="ARBA" id="ARBA00022692"/>
    </source>
</evidence>
<sequence length="598" mass="66585">MSSYVGPALIFLGISVGSALAIHYYYVKRSHKKIPPATHFFIVTSNFVCLLPFPLLVLDIDSAISGADAEESKALFTPLWYTIMGVTQVMAWVLLPIAQAYDMAGEFEWKRRFKAAIRENVKLYAIMGIVVGILFGYIIFLKGLKTFSDILKLGVGAANAFGLLIIIIFLASGLVGLPKLLWKSSNPETEIRRHFFDAPDIQEDLDIAAMELAEVKAELVALDPRVSEEDRPHLIEMLERISETDRDVPLYHTRSSQIALANAVQLDDVSTAHLERLNARLKRAINVATRMNHLWESSIRQCKLLDKIIHSQPGAAIIAPEGEVSTTADTAMRFWIRFRNPIYRILAVVSFILTILVLWSELVLPFQANSNTILSVIEVVMQSRLHFLGSVGFLFYMATCSYWATFQFKVFEVYHVLPSVSDGASLCFTATFLTRLIMPLCYNFLMISGLVGSDIKVVYSSVFGSMDVGEILGQWFNQYLPAFIPLLAVLIQTKVFHRILILVGVDWHDPSDITSETVQQKIHDGRRLIMTAAGREMHNIHAHQQPSSTPTSVVRVSDVSKNVNHTSAVGGAGDDEKGRRYKEYLAKKAAAAGTDSAA</sequence>
<comment type="similarity">
    <text evidence="2">Belongs to the LIMR family.</text>
</comment>
<feature type="transmembrane region" description="Helical" evidence="6">
    <location>
        <begin position="471"/>
        <end position="491"/>
    </location>
</feature>
<dbReference type="Pfam" id="PF04791">
    <property type="entry name" value="LMBR1"/>
    <property type="match status" value="1"/>
</dbReference>
<dbReference type="Proteomes" id="UP000051952">
    <property type="component" value="Unassembled WGS sequence"/>
</dbReference>
<feature type="transmembrane region" description="Helical" evidence="6">
    <location>
        <begin position="342"/>
        <end position="364"/>
    </location>
</feature>
<feature type="transmembrane region" description="Helical" evidence="6">
    <location>
        <begin position="121"/>
        <end position="140"/>
    </location>
</feature>
<accession>A0A0S4JAG6</accession>
<dbReference type="OrthoDB" id="203099at2759"/>
<dbReference type="VEuPathDB" id="TriTrypDB:BSAL_15035c"/>
<evidence type="ECO:0000256" key="2">
    <source>
        <dbReference type="ARBA" id="ARBA00010487"/>
    </source>
</evidence>
<feature type="transmembrane region" description="Helical" evidence="6">
    <location>
        <begin position="78"/>
        <end position="101"/>
    </location>
</feature>
<proteinExistence type="inferred from homology"/>
<gene>
    <name evidence="7" type="ORF">BSAL_15035c</name>
</gene>